<sequence>MAILDAWPELLLGRGGLKPQAAKKLGHVADETSVIAELDRLKAMNVRLIGIGSPDYPPQLAQIHDPPPVLFAQGDITQLHGENLVAMVGTRAASQNGLRQARRLAGEMAQADLITVSGLALGIDAAAHAGALDNGGGTVAVVATGLDVDYPKPNRKLKQRIIQHGCLISELPLGSQPHPGGFPRRNRIISGLSRGVVVVEAAVKSGSLITARTALEQGRDVYAMPGPVGDYRAEGVNRLIKDGARLVESAQDVLEELQWSLGRTPVAPPPAPVMPQLPLMQESAPSAPAPPVAQKSATPAPVHDDSTEQSSDKQTLLKLLAGGRLHVDELTRNAHLSAAEMASTLLQLELESRIQRCPGNFIELLKS</sequence>
<dbReference type="InterPro" id="IPR003488">
    <property type="entry name" value="DprA"/>
</dbReference>
<dbReference type="InterPro" id="IPR036388">
    <property type="entry name" value="WH-like_DNA-bd_sf"/>
</dbReference>
<dbReference type="Pfam" id="PF02481">
    <property type="entry name" value="DNA_processg_A"/>
    <property type="match status" value="1"/>
</dbReference>
<feature type="region of interest" description="Disordered" evidence="2">
    <location>
        <begin position="270"/>
        <end position="313"/>
    </location>
</feature>
<dbReference type="STRING" id="1434232.MAIT1_00901"/>
<feature type="compositionally biased region" description="Low complexity" evidence="2">
    <location>
        <begin position="276"/>
        <end position="286"/>
    </location>
</feature>
<evidence type="ECO:0000256" key="1">
    <source>
        <dbReference type="ARBA" id="ARBA00006525"/>
    </source>
</evidence>
<keyword evidence="6" id="KW-1185">Reference proteome</keyword>
<dbReference type="InterPro" id="IPR041614">
    <property type="entry name" value="DprA_WH"/>
</dbReference>
<dbReference type="PANTHER" id="PTHR43022:SF1">
    <property type="entry name" value="PROTEIN SMF"/>
    <property type="match status" value="1"/>
</dbReference>
<dbReference type="PANTHER" id="PTHR43022">
    <property type="entry name" value="PROTEIN SMF"/>
    <property type="match status" value="1"/>
</dbReference>
<dbReference type="GO" id="GO:0009294">
    <property type="term" value="P:DNA-mediated transformation"/>
    <property type="evidence" value="ECO:0007669"/>
    <property type="project" value="InterPro"/>
</dbReference>
<feature type="domain" description="DprA winged helix" evidence="4">
    <location>
        <begin position="305"/>
        <end position="360"/>
    </location>
</feature>
<evidence type="ECO:0000256" key="2">
    <source>
        <dbReference type="SAM" id="MobiDB-lite"/>
    </source>
</evidence>
<dbReference type="SUPFAM" id="SSF102405">
    <property type="entry name" value="MCP/YpsA-like"/>
    <property type="match status" value="1"/>
</dbReference>
<accession>A0A1Y2K0W5</accession>
<protein>
    <submittedName>
        <fullName evidence="5">Putative DNA protecting protein DprA</fullName>
    </submittedName>
</protein>
<organism evidence="5 6">
    <name type="scientific">Magnetofaba australis IT-1</name>
    <dbReference type="NCBI Taxonomy" id="1434232"/>
    <lineage>
        <taxon>Bacteria</taxon>
        <taxon>Pseudomonadati</taxon>
        <taxon>Pseudomonadota</taxon>
        <taxon>Magnetococcia</taxon>
        <taxon>Magnetococcales</taxon>
        <taxon>Magnetococcaceae</taxon>
        <taxon>Magnetofaba</taxon>
    </lineage>
</organism>
<evidence type="ECO:0000259" key="4">
    <source>
        <dbReference type="Pfam" id="PF17782"/>
    </source>
</evidence>
<dbReference type="EMBL" id="LVJN01000021">
    <property type="protein sequence ID" value="OSM00393.1"/>
    <property type="molecule type" value="Genomic_DNA"/>
</dbReference>
<reference evidence="5 6" key="1">
    <citation type="journal article" date="2016" name="BMC Genomics">
        <title>Combined genomic and structural analyses of a cultured magnetotactic bacterium reveals its niche adaptation to a dynamic environment.</title>
        <authorList>
            <person name="Araujo A.C."/>
            <person name="Morillo V."/>
            <person name="Cypriano J."/>
            <person name="Teixeira L.C."/>
            <person name="Leao P."/>
            <person name="Lyra S."/>
            <person name="Almeida L.G."/>
            <person name="Bazylinski D.A."/>
            <person name="Vasconcellos A.T."/>
            <person name="Abreu F."/>
            <person name="Lins U."/>
        </authorList>
    </citation>
    <scope>NUCLEOTIDE SEQUENCE [LARGE SCALE GENOMIC DNA]</scope>
    <source>
        <strain evidence="5 6">IT-1</strain>
    </source>
</reference>
<dbReference type="NCBIfam" id="TIGR00732">
    <property type="entry name" value="dprA"/>
    <property type="match status" value="1"/>
</dbReference>
<proteinExistence type="inferred from homology"/>
<dbReference type="Gene3D" id="1.10.10.10">
    <property type="entry name" value="Winged helix-like DNA-binding domain superfamily/Winged helix DNA-binding domain"/>
    <property type="match status" value="1"/>
</dbReference>
<gene>
    <name evidence="5" type="ORF">MAIT1_00901</name>
</gene>
<dbReference type="OrthoDB" id="9785707at2"/>
<evidence type="ECO:0000259" key="3">
    <source>
        <dbReference type="Pfam" id="PF02481"/>
    </source>
</evidence>
<dbReference type="Proteomes" id="UP000194003">
    <property type="component" value="Unassembled WGS sequence"/>
</dbReference>
<evidence type="ECO:0000313" key="6">
    <source>
        <dbReference type="Proteomes" id="UP000194003"/>
    </source>
</evidence>
<feature type="domain" description="Smf/DprA SLOG" evidence="3">
    <location>
        <begin position="48"/>
        <end position="257"/>
    </location>
</feature>
<name>A0A1Y2K0W5_9PROT</name>
<evidence type="ECO:0000313" key="5">
    <source>
        <dbReference type="EMBL" id="OSM00393.1"/>
    </source>
</evidence>
<dbReference type="InterPro" id="IPR057666">
    <property type="entry name" value="DrpA_SLOG"/>
</dbReference>
<comment type="similarity">
    <text evidence="1">Belongs to the DprA/Smf family.</text>
</comment>
<dbReference type="Pfam" id="PF17782">
    <property type="entry name" value="WHD_DprA"/>
    <property type="match status" value="1"/>
</dbReference>
<dbReference type="AlphaFoldDB" id="A0A1Y2K0W5"/>
<comment type="caution">
    <text evidence="5">The sequence shown here is derived from an EMBL/GenBank/DDBJ whole genome shotgun (WGS) entry which is preliminary data.</text>
</comment>
<dbReference type="Gene3D" id="3.40.50.450">
    <property type="match status" value="1"/>
</dbReference>